<feature type="region of interest" description="Disordered" evidence="1">
    <location>
        <begin position="1"/>
        <end position="39"/>
    </location>
</feature>
<dbReference type="STRING" id="1903181.BTN85_2204"/>
<reference evidence="2" key="1">
    <citation type="submission" date="2016-12" db="EMBL/GenBank/DDBJ databases">
        <title>Discovery of methanogenic haloarchaea.</title>
        <authorList>
            <person name="Sorokin D.Y."/>
            <person name="Makarova K.S."/>
            <person name="Abbas B."/>
            <person name="Ferrer M."/>
            <person name="Golyshin P.N."/>
        </authorList>
    </citation>
    <scope>NUCLEOTIDE SEQUENCE [LARGE SCALE GENOMIC DNA]</scope>
    <source>
        <strain evidence="2">HMET1</strain>
    </source>
</reference>
<feature type="compositionally biased region" description="Low complexity" evidence="1">
    <location>
        <begin position="10"/>
        <end position="23"/>
    </location>
</feature>
<proteinExistence type="predicted"/>
<dbReference type="AlphaFoldDB" id="A0A1Q6DRX6"/>
<gene>
    <name evidence="2" type="ORF">BTN85_2204</name>
</gene>
<keyword evidence="3" id="KW-1185">Reference proteome</keyword>
<comment type="caution">
    <text evidence="2">The sequence shown here is derived from an EMBL/GenBank/DDBJ whole genome shotgun (WGS) entry which is preliminary data.</text>
</comment>
<dbReference type="Proteomes" id="UP000185744">
    <property type="component" value="Unassembled WGS sequence"/>
</dbReference>
<dbReference type="InParanoid" id="A0A1Q6DRX6"/>
<evidence type="ECO:0000313" key="2">
    <source>
        <dbReference type="EMBL" id="OKY77081.1"/>
    </source>
</evidence>
<accession>A0A1Q6DRX6</accession>
<name>A0A1Q6DRX6_METT1</name>
<sequence>MKDTKKGKKSGNNSRLKNKNSSLFQKKVTKETEDRPSNKIKNQFRDLVSGFYDLGDPTFCGLINRTARAIRKKENIEKERVDQ</sequence>
<organism evidence="2 3">
    <name type="scientific">Methanohalarchaeum thermophilum</name>
    <dbReference type="NCBI Taxonomy" id="1903181"/>
    <lineage>
        <taxon>Archaea</taxon>
        <taxon>Methanobacteriati</taxon>
        <taxon>Methanobacteriota</taxon>
        <taxon>Methanonatronarchaeia</taxon>
        <taxon>Methanonatronarchaeales</taxon>
        <taxon>Methanonatronarchaeaceae</taxon>
        <taxon>Candidatus Methanohalarchaeum</taxon>
    </lineage>
</organism>
<evidence type="ECO:0000256" key="1">
    <source>
        <dbReference type="SAM" id="MobiDB-lite"/>
    </source>
</evidence>
<evidence type="ECO:0000313" key="3">
    <source>
        <dbReference type="Proteomes" id="UP000185744"/>
    </source>
</evidence>
<protein>
    <submittedName>
        <fullName evidence="2">Uncharacterized protein</fullName>
    </submittedName>
</protein>
<feature type="compositionally biased region" description="Basic and acidic residues" evidence="1">
    <location>
        <begin position="28"/>
        <end position="37"/>
    </location>
</feature>
<dbReference type="EMBL" id="MSDW01000004">
    <property type="protein sequence ID" value="OKY77081.1"/>
    <property type="molecule type" value="Genomic_DNA"/>
</dbReference>